<organism evidence="1 2">
    <name type="scientific">Acinetobacter bereziniae</name>
    <name type="common">Acinetobacter genomosp. 10</name>
    <dbReference type="NCBI Taxonomy" id="106648"/>
    <lineage>
        <taxon>Bacteria</taxon>
        <taxon>Pseudomonadati</taxon>
        <taxon>Pseudomonadota</taxon>
        <taxon>Gammaproteobacteria</taxon>
        <taxon>Moraxellales</taxon>
        <taxon>Moraxellaceae</taxon>
        <taxon>Acinetobacter</taxon>
    </lineage>
</organism>
<dbReference type="EMBL" id="WNDP01000027">
    <property type="protein sequence ID" value="KAF1026190.1"/>
    <property type="molecule type" value="Genomic_DNA"/>
</dbReference>
<evidence type="ECO:0000313" key="2">
    <source>
        <dbReference type="Proteomes" id="UP000490535"/>
    </source>
</evidence>
<comment type="caution">
    <text evidence="1">The sequence shown here is derived from an EMBL/GenBank/DDBJ whole genome shotgun (WGS) entry which is preliminary data.</text>
</comment>
<gene>
    <name evidence="1" type="ORF">GAK29_01452</name>
</gene>
<dbReference type="Proteomes" id="UP000490535">
    <property type="component" value="Unassembled WGS sequence"/>
</dbReference>
<name>A0A833PG98_ACIBZ</name>
<proteinExistence type="predicted"/>
<accession>A0A833PG98</accession>
<sequence>MWGVYEFHDSVHVLPVNECNEHYFIECQCGVKYQDGVYVHNSFGGDASVDLDNIISHPFGNC</sequence>
<dbReference type="AlphaFoldDB" id="A0A833PG98"/>
<evidence type="ECO:0000313" key="1">
    <source>
        <dbReference type="EMBL" id="KAF1026190.1"/>
    </source>
</evidence>
<protein>
    <submittedName>
        <fullName evidence="1">Uncharacterized protein</fullName>
    </submittedName>
</protein>
<reference evidence="2" key="1">
    <citation type="journal article" date="2020" name="MBio">
        <title>Horizontal gene transfer to a defensive symbiont with a reduced genome amongst a multipartite beetle microbiome.</title>
        <authorList>
            <person name="Waterworth S.C."/>
            <person name="Florez L.V."/>
            <person name="Rees E.R."/>
            <person name="Hertweck C."/>
            <person name="Kaltenpoth M."/>
            <person name="Kwan J.C."/>
        </authorList>
    </citation>
    <scope>NUCLEOTIDE SEQUENCE [LARGE SCALE GENOMIC DNA]</scope>
</reference>